<accession>A0A4R4ST33</accession>
<dbReference type="Proteomes" id="UP000295345">
    <property type="component" value="Unassembled WGS sequence"/>
</dbReference>
<evidence type="ECO:0000313" key="2">
    <source>
        <dbReference type="EMBL" id="TDC66286.1"/>
    </source>
</evidence>
<gene>
    <name evidence="2" type="ORF">E1283_29890</name>
</gene>
<dbReference type="EMBL" id="SMKI01000455">
    <property type="protein sequence ID" value="TDC66286.1"/>
    <property type="molecule type" value="Genomic_DNA"/>
</dbReference>
<keyword evidence="2" id="KW-0808">Transferase</keyword>
<dbReference type="GO" id="GO:0016740">
    <property type="term" value="F:transferase activity"/>
    <property type="evidence" value="ECO:0007669"/>
    <property type="project" value="UniProtKB-KW"/>
</dbReference>
<dbReference type="OrthoDB" id="5405911at2"/>
<proteinExistence type="predicted"/>
<dbReference type="InterPro" id="IPR045057">
    <property type="entry name" value="Gcn5-rel_NAT"/>
</dbReference>
<dbReference type="Gene3D" id="3.40.630.30">
    <property type="match status" value="1"/>
</dbReference>
<evidence type="ECO:0000259" key="1">
    <source>
        <dbReference type="PROSITE" id="PS51729"/>
    </source>
</evidence>
<comment type="caution">
    <text evidence="2">The sequence shown here is derived from an EMBL/GenBank/DDBJ whole genome shotgun (WGS) entry which is preliminary data.</text>
</comment>
<dbReference type="SUPFAM" id="SSF55729">
    <property type="entry name" value="Acyl-CoA N-acyltransferases (Nat)"/>
    <property type="match status" value="1"/>
</dbReference>
<dbReference type="InterPro" id="IPR031165">
    <property type="entry name" value="GNAT_YJDJ"/>
</dbReference>
<sequence length="113" mass="12851">MTEPADETPRVEHAPDRHRYEISLAGELAGFAAYRDRGEQRVFYHTEIDDAFAGHGLASILVTAALNDVRETGKRIVPVCPYVAKYLKKHDEFADLTDPVDREAIRWLREQQG</sequence>
<dbReference type="InterPro" id="IPR016181">
    <property type="entry name" value="Acyl_CoA_acyltransferase"/>
</dbReference>
<dbReference type="AlphaFoldDB" id="A0A4R4ST33"/>
<evidence type="ECO:0000313" key="3">
    <source>
        <dbReference type="Proteomes" id="UP000295345"/>
    </source>
</evidence>
<keyword evidence="3" id="KW-1185">Reference proteome</keyword>
<dbReference type="RefSeq" id="WP_132821298.1">
    <property type="nucleotide sequence ID" value="NZ_SMKI01000455.1"/>
</dbReference>
<protein>
    <submittedName>
        <fullName evidence="2">N-acetyltransferase</fullName>
    </submittedName>
</protein>
<dbReference type="PROSITE" id="PS51729">
    <property type="entry name" value="GNAT_YJDJ"/>
    <property type="match status" value="1"/>
</dbReference>
<dbReference type="PANTHER" id="PTHR31435:SF10">
    <property type="entry name" value="BSR4717 PROTEIN"/>
    <property type="match status" value="1"/>
</dbReference>
<organism evidence="2 3">
    <name type="scientific">Streptomyces hainanensis</name>
    <dbReference type="NCBI Taxonomy" id="402648"/>
    <lineage>
        <taxon>Bacteria</taxon>
        <taxon>Bacillati</taxon>
        <taxon>Actinomycetota</taxon>
        <taxon>Actinomycetes</taxon>
        <taxon>Kitasatosporales</taxon>
        <taxon>Streptomycetaceae</taxon>
        <taxon>Streptomyces</taxon>
    </lineage>
</organism>
<reference evidence="2 3" key="1">
    <citation type="submission" date="2019-03" db="EMBL/GenBank/DDBJ databases">
        <title>Draft genome sequences of novel Actinobacteria.</title>
        <authorList>
            <person name="Sahin N."/>
            <person name="Ay H."/>
            <person name="Saygin H."/>
        </authorList>
    </citation>
    <scope>NUCLEOTIDE SEQUENCE [LARGE SCALE GENOMIC DNA]</scope>
    <source>
        <strain evidence="2 3">DSM 41900</strain>
    </source>
</reference>
<name>A0A4R4ST33_9ACTN</name>
<dbReference type="Pfam" id="PF14542">
    <property type="entry name" value="Acetyltransf_CG"/>
    <property type="match status" value="1"/>
</dbReference>
<feature type="domain" description="N-acetyltransferase" evidence="1">
    <location>
        <begin position="12"/>
        <end position="98"/>
    </location>
</feature>
<dbReference type="PANTHER" id="PTHR31435">
    <property type="entry name" value="PROTEIN NATD1"/>
    <property type="match status" value="1"/>
</dbReference>